<proteinExistence type="predicted"/>
<dbReference type="OrthoDB" id="3432781at2759"/>
<protein>
    <submittedName>
        <fullName evidence="1">Uncharacterized protein</fullName>
    </submittedName>
</protein>
<keyword evidence="2" id="KW-1185">Reference proteome</keyword>
<dbReference type="InterPro" id="IPR025213">
    <property type="entry name" value="Sim4_Fta2"/>
</dbReference>
<dbReference type="Pfam" id="PF13095">
    <property type="entry name" value="FTA2"/>
    <property type="match status" value="1"/>
</dbReference>
<gene>
    <name evidence="1" type="ORF">FHETE_11373</name>
</gene>
<comment type="caution">
    <text evidence="1">The sequence shown here is derived from an EMBL/GenBank/DDBJ whole genome shotgun (WGS) entry which is preliminary data.</text>
</comment>
<name>A0A8H5WCY7_FUSHE</name>
<dbReference type="Proteomes" id="UP000567885">
    <property type="component" value="Unassembled WGS sequence"/>
</dbReference>
<evidence type="ECO:0000313" key="1">
    <source>
        <dbReference type="EMBL" id="KAF5653780.1"/>
    </source>
</evidence>
<organism evidence="1 2">
    <name type="scientific">Fusarium heterosporum</name>
    <dbReference type="NCBI Taxonomy" id="42747"/>
    <lineage>
        <taxon>Eukaryota</taxon>
        <taxon>Fungi</taxon>
        <taxon>Dikarya</taxon>
        <taxon>Ascomycota</taxon>
        <taxon>Pezizomycotina</taxon>
        <taxon>Sordariomycetes</taxon>
        <taxon>Hypocreomycetidae</taxon>
        <taxon>Hypocreales</taxon>
        <taxon>Nectriaceae</taxon>
        <taxon>Fusarium</taxon>
        <taxon>Fusarium heterosporum species complex</taxon>
    </lineage>
</organism>
<evidence type="ECO:0000313" key="2">
    <source>
        <dbReference type="Proteomes" id="UP000567885"/>
    </source>
</evidence>
<sequence length="189" mass="21516">MLTGGSTSEIWELPPCEGPKLNAFRHRESRIKWLGRHDNEEEGVTSSQGYVLRAIICGREYAVKVFKFFDPMSTEYLWGPELGEDTSLDTTAYYTDPFYAECRAYGRIREAIKRRVLKADVAIPCHGFLFLRPKDEEALKLVDLDLGLRHIDLDYQRSTVRGLRVRAIVKDIASSASSVSSRSVKKNPK</sequence>
<reference evidence="1 2" key="1">
    <citation type="submission" date="2020-05" db="EMBL/GenBank/DDBJ databases">
        <title>Identification and distribution of gene clusters putatively required for synthesis of sphingolipid metabolism inhibitors in phylogenetically diverse species of the filamentous fungus Fusarium.</title>
        <authorList>
            <person name="Kim H.-S."/>
            <person name="Busman M."/>
            <person name="Brown D.W."/>
            <person name="Divon H."/>
            <person name="Uhlig S."/>
            <person name="Proctor R.H."/>
        </authorList>
    </citation>
    <scope>NUCLEOTIDE SEQUENCE [LARGE SCALE GENOMIC DNA]</scope>
    <source>
        <strain evidence="1 2">NRRL 20693</strain>
    </source>
</reference>
<dbReference type="EMBL" id="JAAGWQ010000570">
    <property type="protein sequence ID" value="KAF5653780.1"/>
    <property type="molecule type" value="Genomic_DNA"/>
</dbReference>
<dbReference type="AlphaFoldDB" id="A0A8H5WCY7"/>
<accession>A0A8H5WCY7</accession>